<dbReference type="Proteomes" id="UP000095282">
    <property type="component" value="Unplaced"/>
</dbReference>
<dbReference type="WBParaSite" id="Csp11.Scaffold630.g17493.t1">
    <property type="protein sequence ID" value="Csp11.Scaffold630.g17493.t1"/>
    <property type="gene ID" value="Csp11.Scaffold630.g17493"/>
</dbReference>
<keyword evidence="1" id="KW-1185">Reference proteome</keyword>
<proteinExistence type="predicted"/>
<organism evidence="1 2">
    <name type="scientific">Caenorhabditis tropicalis</name>
    <dbReference type="NCBI Taxonomy" id="1561998"/>
    <lineage>
        <taxon>Eukaryota</taxon>
        <taxon>Metazoa</taxon>
        <taxon>Ecdysozoa</taxon>
        <taxon>Nematoda</taxon>
        <taxon>Chromadorea</taxon>
        <taxon>Rhabditida</taxon>
        <taxon>Rhabditina</taxon>
        <taxon>Rhabditomorpha</taxon>
        <taxon>Rhabditoidea</taxon>
        <taxon>Rhabditidae</taxon>
        <taxon>Peloderinae</taxon>
        <taxon>Caenorhabditis</taxon>
    </lineage>
</organism>
<protein>
    <submittedName>
        <fullName evidence="2">Uncharacterized protein</fullName>
    </submittedName>
</protein>
<accession>A0A1I7UMM6</accession>
<evidence type="ECO:0000313" key="2">
    <source>
        <dbReference type="WBParaSite" id="Csp11.Scaffold630.g17493.t1"/>
    </source>
</evidence>
<sequence>MNNECYGFLESLGHPDRKTKKKNDLCCRRTPEDPIFDALSATIDRTTELADILMTTATIGPKTALKNVIPLGSMIAKEMYPEVAGKRRIQNTPESELLTCSFWEDVKNKLADYEDVRRSLRLFGGTVQKSYLAKRSRNTLNA</sequence>
<dbReference type="AlphaFoldDB" id="A0A1I7UMM6"/>
<evidence type="ECO:0000313" key="1">
    <source>
        <dbReference type="Proteomes" id="UP000095282"/>
    </source>
</evidence>
<reference evidence="2" key="1">
    <citation type="submission" date="2016-11" db="UniProtKB">
        <authorList>
            <consortium name="WormBaseParasite"/>
        </authorList>
    </citation>
    <scope>IDENTIFICATION</scope>
</reference>
<name>A0A1I7UMM6_9PELO</name>